<sequence>MIQNHCVSIKQATVLFFSSFLLAACGEPQLRTSVREKGRLTVVMDEPLPGYFVFGGESYGYQYDLFKAYADHLGVELQVVRSERPSEYDAMLADGRADIVTALSDHAAEIASASAVPIYHTSYVLLAGKRKADEIRKKKRFELIPCIREGKVLISSGFKSTRAYSMLLDSLSRTAEVYVSSRNSFELIGALGDGRYDYLICEMSEAQLGCAFQKNVAQIYRFAEPVALSAVVSPQDTSLRSDFEAWLSHFRNSGEYAMLNYLYFEKGIVRQMLGRGLSAARGGGISVYDELFKEVCEREGYDWRLMSAIAYSESRFNPMLVSSKGACGLMQVMPRVARQLGFKGSVMDPASNILLAAKVLGKIEKSLDFGPSASEMDRLRIVLACYNGGIGHVIDARNLARKYGGDPDSWTDVSHYLTLKSDPAYAEDEIVRHGRFVGRQTLAFVDGVIDRYKTYCSSVGR</sequence>
<dbReference type="Pfam" id="PF00497">
    <property type="entry name" value="SBP_bac_3"/>
    <property type="match status" value="1"/>
</dbReference>
<feature type="signal peptide" evidence="5">
    <location>
        <begin position="1"/>
        <end position="23"/>
    </location>
</feature>
<evidence type="ECO:0000256" key="4">
    <source>
        <dbReference type="ARBA" id="ARBA00023237"/>
    </source>
</evidence>
<keyword evidence="4" id="KW-0998">Cell outer membrane</keyword>
<organism evidence="8 9">
    <name type="scientific">Alistipes ihumii AP11</name>
    <dbReference type="NCBI Taxonomy" id="1211813"/>
    <lineage>
        <taxon>Bacteria</taxon>
        <taxon>Pseudomonadati</taxon>
        <taxon>Bacteroidota</taxon>
        <taxon>Bacteroidia</taxon>
        <taxon>Bacteroidales</taxon>
        <taxon>Rikenellaceae</taxon>
        <taxon>Alistipes</taxon>
    </lineage>
</organism>
<keyword evidence="4" id="KW-0472">Membrane</keyword>
<name>A0ABY5V329_9BACT</name>
<evidence type="ECO:0000256" key="3">
    <source>
        <dbReference type="ARBA" id="ARBA00022729"/>
    </source>
</evidence>
<dbReference type="InterPro" id="IPR001638">
    <property type="entry name" value="Solute-binding_3/MltF_N"/>
</dbReference>
<comment type="similarity">
    <text evidence="2">Belongs to the transglycosylase Slt family.</text>
</comment>
<dbReference type="InterPro" id="IPR000189">
    <property type="entry name" value="Transglyc_AS"/>
</dbReference>
<evidence type="ECO:0000256" key="5">
    <source>
        <dbReference type="SAM" id="SignalP"/>
    </source>
</evidence>
<dbReference type="Gene3D" id="1.10.530.10">
    <property type="match status" value="1"/>
</dbReference>
<dbReference type="Proteomes" id="UP001059295">
    <property type="component" value="Chromosome"/>
</dbReference>
<dbReference type="InterPro" id="IPR023346">
    <property type="entry name" value="Lysozyme-like_dom_sf"/>
</dbReference>
<dbReference type="EMBL" id="CP102294">
    <property type="protein sequence ID" value="UWN58179.1"/>
    <property type="molecule type" value="Genomic_DNA"/>
</dbReference>
<comment type="subcellular location">
    <subcellularLocation>
        <location evidence="1">Cell outer membrane</location>
        <topology evidence="1">Peripheral membrane protein</topology>
    </subcellularLocation>
</comment>
<dbReference type="SUPFAM" id="SSF53850">
    <property type="entry name" value="Periplasmic binding protein-like II"/>
    <property type="match status" value="1"/>
</dbReference>
<evidence type="ECO:0000313" key="9">
    <source>
        <dbReference type="Proteomes" id="UP001059295"/>
    </source>
</evidence>
<evidence type="ECO:0000256" key="1">
    <source>
        <dbReference type="ARBA" id="ARBA00004339"/>
    </source>
</evidence>
<feature type="chain" id="PRO_5046761627" evidence="5">
    <location>
        <begin position="24"/>
        <end position="461"/>
    </location>
</feature>
<keyword evidence="9" id="KW-1185">Reference proteome</keyword>
<reference evidence="8" key="1">
    <citation type="journal article" date="2022" name="Cell">
        <title>Design, construction, and in vivo augmentation of a complex gut microbiome.</title>
        <authorList>
            <person name="Cheng A.G."/>
            <person name="Ho P.Y."/>
            <person name="Aranda-Diaz A."/>
            <person name="Jain S."/>
            <person name="Yu F.B."/>
            <person name="Meng X."/>
            <person name="Wang M."/>
            <person name="Iakiviak M."/>
            <person name="Nagashima K."/>
            <person name="Zhao A."/>
            <person name="Murugkar P."/>
            <person name="Patil A."/>
            <person name="Atabakhsh K."/>
            <person name="Weakley A."/>
            <person name="Yan J."/>
            <person name="Brumbaugh A.R."/>
            <person name="Higginbottom S."/>
            <person name="Dimas A."/>
            <person name="Shiver A.L."/>
            <person name="Deutschbauer A."/>
            <person name="Neff N."/>
            <person name="Sonnenburg J.L."/>
            <person name="Huang K.C."/>
            <person name="Fischbach M.A."/>
        </authorList>
    </citation>
    <scope>NUCLEOTIDE SEQUENCE</scope>
    <source>
        <strain evidence="8">AP11</strain>
    </source>
</reference>
<dbReference type="SUPFAM" id="SSF53955">
    <property type="entry name" value="Lysozyme-like"/>
    <property type="match status" value="1"/>
</dbReference>
<dbReference type="GeneID" id="82891118"/>
<dbReference type="CDD" id="cd13403">
    <property type="entry name" value="MLTF-like"/>
    <property type="match status" value="1"/>
</dbReference>
<protein>
    <submittedName>
        <fullName evidence="8">Transglycosylase SLT domain-containing protein</fullName>
    </submittedName>
</protein>
<evidence type="ECO:0000256" key="2">
    <source>
        <dbReference type="ARBA" id="ARBA00007734"/>
    </source>
</evidence>
<accession>A0ABY5V329</accession>
<evidence type="ECO:0000313" key="8">
    <source>
        <dbReference type="EMBL" id="UWN58179.1"/>
    </source>
</evidence>
<dbReference type="Pfam" id="PF01464">
    <property type="entry name" value="SLT"/>
    <property type="match status" value="1"/>
</dbReference>
<dbReference type="PROSITE" id="PS00922">
    <property type="entry name" value="TRANSGLYCOSYLASE"/>
    <property type="match status" value="1"/>
</dbReference>
<feature type="domain" description="Transglycosylase SLT" evidence="7">
    <location>
        <begin position="291"/>
        <end position="402"/>
    </location>
</feature>
<evidence type="ECO:0000259" key="6">
    <source>
        <dbReference type="Pfam" id="PF00497"/>
    </source>
</evidence>
<dbReference type="InterPro" id="IPR008258">
    <property type="entry name" value="Transglycosylase_SLT_dom_1"/>
</dbReference>
<gene>
    <name evidence="8" type="ORF">NQ491_05250</name>
</gene>
<dbReference type="RefSeq" id="WP_019246554.1">
    <property type="nucleotide sequence ID" value="NZ_CAPH01000017.1"/>
</dbReference>
<dbReference type="PANTHER" id="PTHR35936">
    <property type="entry name" value="MEMBRANE-BOUND LYTIC MUREIN TRANSGLYCOSYLASE F"/>
    <property type="match status" value="1"/>
</dbReference>
<dbReference type="Gene3D" id="3.40.190.10">
    <property type="entry name" value="Periplasmic binding protein-like II"/>
    <property type="match status" value="2"/>
</dbReference>
<evidence type="ECO:0000259" key="7">
    <source>
        <dbReference type="Pfam" id="PF01464"/>
    </source>
</evidence>
<keyword evidence="3 5" id="KW-0732">Signal</keyword>
<proteinExistence type="inferred from homology"/>
<feature type="domain" description="Solute-binding protein family 3/N-terminal" evidence="6">
    <location>
        <begin position="42"/>
        <end position="265"/>
    </location>
</feature>